<feature type="site" description="Transition state stabilizer" evidence="16">
    <location>
        <position position="65"/>
    </location>
</feature>
<keyword evidence="7 15" id="KW-0479">Metal-binding</keyword>
<dbReference type="EC" id="1.11.1.7" evidence="4 18"/>
<keyword evidence="19" id="KW-1133">Transmembrane helix</keyword>
<dbReference type="PRINTS" id="PR00458">
    <property type="entry name" value="PEROXIDASE"/>
</dbReference>
<keyword evidence="19" id="KW-0812">Transmembrane</keyword>
<dbReference type="SUPFAM" id="SSF48113">
    <property type="entry name" value="Heme-dependent peroxidases"/>
    <property type="match status" value="1"/>
</dbReference>
<comment type="subcellular location">
    <subcellularLocation>
        <location evidence="18">Secreted</location>
    </subcellularLocation>
</comment>
<evidence type="ECO:0000313" key="21">
    <source>
        <dbReference type="EMBL" id="KAK9665579.1"/>
    </source>
</evidence>
<organism evidence="21 22">
    <name type="scientific">Saponaria officinalis</name>
    <name type="common">Common soapwort</name>
    <name type="synonym">Lychnis saponaria</name>
    <dbReference type="NCBI Taxonomy" id="3572"/>
    <lineage>
        <taxon>Eukaryota</taxon>
        <taxon>Viridiplantae</taxon>
        <taxon>Streptophyta</taxon>
        <taxon>Embryophyta</taxon>
        <taxon>Tracheophyta</taxon>
        <taxon>Spermatophyta</taxon>
        <taxon>Magnoliopsida</taxon>
        <taxon>eudicotyledons</taxon>
        <taxon>Gunneridae</taxon>
        <taxon>Pentapetalae</taxon>
        <taxon>Caryophyllales</taxon>
        <taxon>Caryophyllaceae</taxon>
        <taxon>Caryophylleae</taxon>
        <taxon>Saponaria</taxon>
    </lineage>
</organism>
<evidence type="ECO:0000256" key="12">
    <source>
        <dbReference type="ARBA" id="ARBA00023180"/>
    </source>
</evidence>
<feature type="transmembrane region" description="Helical" evidence="19">
    <location>
        <begin position="6"/>
        <end position="22"/>
    </location>
</feature>
<evidence type="ECO:0000256" key="6">
    <source>
        <dbReference type="ARBA" id="ARBA00022617"/>
    </source>
</evidence>
<dbReference type="PANTHER" id="PTHR31517">
    <property type="match status" value="1"/>
</dbReference>
<feature type="active site" description="Proton acceptor" evidence="13">
    <location>
        <position position="69"/>
    </location>
</feature>
<evidence type="ECO:0000256" key="13">
    <source>
        <dbReference type="PIRSR" id="PIRSR600823-1"/>
    </source>
</evidence>
<feature type="binding site" evidence="15">
    <location>
        <position position="77"/>
    </location>
    <ligand>
        <name>Ca(2+)</name>
        <dbReference type="ChEBI" id="CHEBI:29108"/>
        <label>1</label>
    </ligand>
</feature>
<evidence type="ECO:0000256" key="4">
    <source>
        <dbReference type="ARBA" id="ARBA00012313"/>
    </source>
</evidence>
<sequence>MSNLPQEIISIIIILVIILFLVKQTKGSLYSAYYDETCPEVEKIIANVVVEATMHDSKVPARIVRMFFHDCFITGCDASLLLDSTHENIAEKDSPPNMSVRAYYVIDDAKAKLEEACPHTVSCADIIAIAARDSIYLSGGPYWKVLKGRKDGRKSKIEDTFGLPRPNVNVTELLKSFAKRGLNTKDLVALSGAHSLGSAHCASFQSRLQHFSHEDDIDPTMDVFFAHMLQMKCRDHKQDHNAGYYLDSTSKIFDNDYYKRLVVRKGVLKTDQSLYDDYRTKYLVESYAKYMDLFFTDFASAMVKLGSIVAKSKHGEVRRHCRSVN</sequence>
<protein>
    <recommendedName>
        <fullName evidence="4 18">Peroxidase</fullName>
        <ecNumber evidence="4 18">1.11.1.7</ecNumber>
    </recommendedName>
</protein>
<comment type="cofactor">
    <cofactor evidence="15 18">
        <name>heme b</name>
        <dbReference type="ChEBI" id="CHEBI:60344"/>
    </cofactor>
    <text evidence="15 18">Binds 1 heme b (iron(II)-protoporphyrin IX) group per subunit.</text>
</comment>
<dbReference type="Proteomes" id="UP001443914">
    <property type="component" value="Unassembled WGS sequence"/>
</dbReference>
<dbReference type="FunFam" id="1.10.420.10:FF:000006">
    <property type="entry name" value="Peroxidase"/>
    <property type="match status" value="1"/>
</dbReference>
<evidence type="ECO:0000256" key="2">
    <source>
        <dbReference type="ARBA" id="ARBA00002322"/>
    </source>
</evidence>
<feature type="binding site" description="axial binding residue" evidence="15">
    <location>
        <position position="194"/>
    </location>
    <ligand>
        <name>heme b</name>
        <dbReference type="ChEBI" id="CHEBI:60344"/>
    </ligand>
    <ligandPart>
        <name>Fe</name>
        <dbReference type="ChEBI" id="CHEBI:18248"/>
    </ligandPart>
</feature>
<dbReference type="PRINTS" id="PR00461">
    <property type="entry name" value="PLPEROXIDASE"/>
</dbReference>
<dbReference type="InterPro" id="IPR002016">
    <property type="entry name" value="Haem_peroxidase"/>
</dbReference>
<dbReference type="PROSITE" id="PS50873">
    <property type="entry name" value="PEROXIDASE_4"/>
    <property type="match status" value="1"/>
</dbReference>
<dbReference type="Gene3D" id="1.10.520.10">
    <property type="match status" value="1"/>
</dbReference>
<dbReference type="GO" id="GO:0140825">
    <property type="term" value="F:lactoperoxidase activity"/>
    <property type="evidence" value="ECO:0007669"/>
    <property type="project" value="UniProtKB-EC"/>
</dbReference>
<keyword evidence="18" id="KW-0376">Hydrogen peroxide</keyword>
<keyword evidence="22" id="KW-1185">Reference proteome</keyword>
<keyword evidence="18" id="KW-0964">Secreted</keyword>
<evidence type="ECO:0000256" key="19">
    <source>
        <dbReference type="SAM" id="Phobius"/>
    </source>
</evidence>
<feature type="domain" description="Plant heme peroxidase family profile" evidence="20">
    <location>
        <begin position="28"/>
        <end position="325"/>
    </location>
</feature>
<evidence type="ECO:0000256" key="9">
    <source>
        <dbReference type="ARBA" id="ARBA00023002"/>
    </source>
</evidence>
<dbReference type="GO" id="GO:0005576">
    <property type="term" value="C:extracellular region"/>
    <property type="evidence" value="ECO:0007669"/>
    <property type="project" value="UniProtKB-SubCell"/>
</dbReference>
<dbReference type="FunFam" id="1.10.520.10:FF:000001">
    <property type="entry name" value="Peroxidase"/>
    <property type="match status" value="1"/>
</dbReference>
<dbReference type="InterPro" id="IPR019793">
    <property type="entry name" value="Peroxidases_heam-ligand_BS"/>
</dbReference>
<feature type="disulfide bond" evidence="17">
    <location>
        <begin position="123"/>
        <end position="321"/>
    </location>
</feature>
<evidence type="ECO:0000256" key="1">
    <source>
        <dbReference type="ARBA" id="ARBA00000189"/>
    </source>
</evidence>
<dbReference type="Gene3D" id="1.10.420.10">
    <property type="entry name" value="Peroxidase, domain 2"/>
    <property type="match status" value="1"/>
</dbReference>
<name>A0AAW1GNZ9_SAPOF</name>
<keyword evidence="10 15" id="KW-0408">Iron</keyword>
<evidence type="ECO:0000256" key="15">
    <source>
        <dbReference type="PIRSR" id="PIRSR600823-3"/>
    </source>
</evidence>
<feature type="binding site" evidence="15">
    <location>
        <position position="254"/>
    </location>
    <ligand>
        <name>Ca(2+)</name>
        <dbReference type="ChEBI" id="CHEBI:29108"/>
        <label>2</label>
    </ligand>
</feature>
<comment type="function">
    <text evidence="2">Removal of H(2)O(2), oxidation of toxic reductants, biosynthesis and degradation of lignin, suberization, auxin catabolism, response to environmental stresses such as wounding, pathogen attack and oxidative stress. These functions might be dependent on each isozyme/isoform in each plant tissue.</text>
</comment>
<dbReference type="GO" id="GO:0042744">
    <property type="term" value="P:hydrogen peroxide catabolic process"/>
    <property type="evidence" value="ECO:0007669"/>
    <property type="project" value="UniProtKB-KW"/>
</dbReference>
<keyword evidence="11 17" id="KW-1015">Disulfide bond</keyword>
<feature type="binding site" evidence="15">
    <location>
        <position position="91"/>
    </location>
    <ligand>
        <name>Ca(2+)</name>
        <dbReference type="ChEBI" id="CHEBI:29108"/>
        <label>1</label>
    </ligand>
</feature>
<evidence type="ECO:0000256" key="10">
    <source>
        <dbReference type="ARBA" id="ARBA00023004"/>
    </source>
</evidence>
<dbReference type="InterPro" id="IPR000823">
    <property type="entry name" value="Peroxidase_pln"/>
</dbReference>
<evidence type="ECO:0000256" key="14">
    <source>
        <dbReference type="PIRSR" id="PIRSR600823-2"/>
    </source>
</evidence>
<feature type="binding site" evidence="14">
    <location>
        <position position="164"/>
    </location>
    <ligand>
        <name>substrate</name>
    </ligand>
</feature>
<dbReference type="GO" id="GO:0046872">
    <property type="term" value="F:metal ion binding"/>
    <property type="evidence" value="ECO:0007669"/>
    <property type="project" value="UniProtKB-UniRule"/>
</dbReference>
<dbReference type="PANTHER" id="PTHR31517:SF48">
    <property type="entry name" value="PEROXIDASE 16-RELATED"/>
    <property type="match status" value="1"/>
</dbReference>
<dbReference type="PROSITE" id="PS00435">
    <property type="entry name" value="PEROXIDASE_1"/>
    <property type="match status" value="1"/>
</dbReference>
<dbReference type="GO" id="GO:0006979">
    <property type="term" value="P:response to oxidative stress"/>
    <property type="evidence" value="ECO:0007669"/>
    <property type="project" value="UniProtKB-UniRule"/>
</dbReference>
<feature type="binding site" evidence="15">
    <location>
        <position position="75"/>
    </location>
    <ligand>
        <name>Ca(2+)</name>
        <dbReference type="ChEBI" id="CHEBI:29108"/>
        <label>1</label>
    </ligand>
</feature>
<comment type="cofactor">
    <cofactor evidence="15 18">
        <name>Ca(2+)</name>
        <dbReference type="ChEBI" id="CHEBI:29108"/>
    </cofactor>
    <text evidence="15 18">Binds 2 calcium ions per subunit.</text>
</comment>
<feature type="disulfide bond" evidence="17">
    <location>
        <begin position="201"/>
        <end position="233"/>
    </location>
</feature>
<evidence type="ECO:0000256" key="11">
    <source>
        <dbReference type="ARBA" id="ARBA00023157"/>
    </source>
</evidence>
<dbReference type="GO" id="GO:0020037">
    <property type="term" value="F:heme binding"/>
    <property type="evidence" value="ECO:0007669"/>
    <property type="project" value="UniProtKB-UniRule"/>
</dbReference>
<comment type="similarity">
    <text evidence="18">Belongs to the peroxidase family. Classical plant (class III) peroxidase subfamily.</text>
</comment>
<feature type="binding site" evidence="15">
    <location>
        <position position="247"/>
    </location>
    <ligand>
        <name>Ca(2+)</name>
        <dbReference type="ChEBI" id="CHEBI:29108"/>
        <label>2</label>
    </ligand>
</feature>
<dbReference type="InterPro" id="IPR033905">
    <property type="entry name" value="Secretory_peroxidase"/>
</dbReference>
<reference evidence="21" key="1">
    <citation type="submission" date="2024-03" db="EMBL/GenBank/DDBJ databases">
        <title>WGS assembly of Saponaria officinalis var. Norfolk2.</title>
        <authorList>
            <person name="Jenkins J."/>
            <person name="Shu S."/>
            <person name="Grimwood J."/>
            <person name="Barry K."/>
            <person name="Goodstein D."/>
            <person name="Schmutz J."/>
            <person name="Leebens-Mack J."/>
            <person name="Osbourn A."/>
        </authorList>
    </citation>
    <scope>NUCLEOTIDE SEQUENCE [LARGE SCALE GENOMIC DNA]</scope>
    <source>
        <strain evidence="21">JIC</strain>
    </source>
</reference>
<feature type="disulfide bond" evidence="17">
    <location>
        <begin position="38"/>
        <end position="117"/>
    </location>
</feature>
<evidence type="ECO:0000256" key="5">
    <source>
        <dbReference type="ARBA" id="ARBA00022559"/>
    </source>
</evidence>
<keyword evidence="19" id="KW-0472">Membrane</keyword>
<accession>A0AAW1GNZ9</accession>
<feature type="disulfide bond" evidence="17">
    <location>
        <begin position="71"/>
        <end position="76"/>
    </location>
</feature>
<evidence type="ECO:0000256" key="7">
    <source>
        <dbReference type="ARBA" id="ARBA00022723"/>
    </source>
</evidence>
<feature type="binding site" evidence="15">
    <location>
        <position position="79"/>
    </location>
    <ligand>
        <name>Ca(2+)</name>
        <dbReference type="ChEBI" id="CHEBI:29108"/>
        <label>1</label>
    </ligand>
</feature>
<evidence type="ECO:0000259" key="20">
    <source>
        <dbReference type="PROSITE" id="PS50873"/>
    </source>
</evidence>
<evidence type="ECO:0000313" key="22">
    <source>
        <dbReference type="Proteomes" id="UP001443914"/>
    </source>
</evidence>
<evidence type="ECO:0000256" key="18">
    <source>
        <dbReference type="RuleBase" id="RU362060"/>
    </source>
</evidence>
<dbReference type="EMBL" id="JBDFQZ010000014">
    <property type="protein sequence ID" value="KAK9665579.1"/>
    <property type="molecule type" value="Genomic_DNA"/>
</dbReference>
<comment type="catalytic activity">
    <reaction evidence="1 18">
        <text>2 a phenolic donor + H2O2 = 2 a phenolic radical donor + 2 H2O</text>
        <dbReference type="Rhea" id="RHEA:56136"/>
        <dbReference type="ChEBI" id="CHEBI:15377"/>
        <dbReference type="ChEBI" id="CHEBI:16240"/>
        <dbReference type="ChEBI" id="CHEBI:139520"/>
        <dbReference type="ChEBI" id="CHEBI:139521"/>
        <dbReference type="EC" id="1.11.1.7"/>
    </reaction>
</comment>
<dbReference type="InterPro" id="IPR010255">
    <property type="entry name" value="Haem_peroxidase_sf"/>
</dbReference>
<evidence type="ECO:0000256" key="16">
    <source>
        <dbReference type="PIRSR" id="PIRSR600823-4"/>
    </source>
</evidence>
<feature type="binding site" evidence="15">
    <location>
        <position position="70"/>
    </location>
    <ligand>
        <name>Ca(2+)</name>
        <dbReference type="ChEBI" id="CHEBI:29108"/>
        <label>1</label>
    </ligand>
</feature>
<gene>
    <name evidence="21" type="ORF">RND81_14G120800</name>
</gene>
<proteinExistence type="inferred from homology"/>
<evidence type="ECO:0000256" key="17">
    <source>
        <dbReference type="PIRSR" id="PIRSR600823-5"/>
    </source>
</evidence>
<keyword evidence="5 18" id="KW-0575">Peroxidase</keyword>
<keyword evidence="9 18" id="KW-0560">Oxidoreductase</keyword>
<dbReference type="AlphaFoldDB" id="A0AAW1GNZ9"/>
<keyword evidence="12" id="KW-0325">Glycoprotein</keyword>
<comment type="caution">
    <text evidence="21">The sequence shown here is derived from an EMBL/GenBank/DDBJ whole genome shotgun (WGS) entry which is preliminary data.</text>
</comment>
<dbReference type="CDD" id="cd00693">
    <property type="entry name" value="secretory_peroxidase"/>
    <property type="match status" value="1"/>
</dbReference>
<dbReference type="Pfam" id="PF00141">
    <property type="entry name" value="peroxidase"/>
    <property type="match status" value="1"/>
</dbReference>
<keyword evidence="6 18" id="KW-0349">Heme</keyword>
<evidence type="ECO:0000256" key="3">
    <source>
        <dbReference type="ARBA" id="ARBA00006873"/>
    </source>
</evidence>
<comment type="similarity">
    <text evidence="3">Belongs to the peroxidase family. Ascorbate peroxidase subfamily.</text>
</comment>
<evidence type="ECO:0000256" key="8">
    <source>
        <dbReference type="ARBA" id="ARBA00022837"/>
    </source>
</evidence>
<keyword evidence="8 15" id="KW-0106">Calcium</keyword>